<dbReference type="HOGENOM" id="CLU_046006_11_2_1"/>
<dbReference type="Gene3D" id="3.10.180.10">
    <property type="entry name" value="2,3-Dihydroxybiphenyl 1,2-Dioxygenase, domain 1"/>
    <property type="match status" value="1"/>
</dbReference>
<dbReference type="Pfam" id="PF22656">
    <property type="entry name" value="At5g48480-like_N"/>
    <property type="match status" value="1"/>
</dbReference>
<proteinExistence type="predicted"/>
<gene>
    <name evidence="2" type="ORF">AMTR_s00005p00080180</name>
</gene>
<protein>
    <recommendedName>
        <fullName evidence="1">VOC domain-containing protein</fullName>
    </recommendedName>
</protein>
<dbReference type="Proteomes" id="UP000017836">
    <property type="component" value="Unassembled WGS sequence"/>
</dbReference>
<dbReference type="InterPro" id="IPR037523">
    <property type="entry name" value="VOC_core"/>
</dbReference>
<dbReference type="Gramene" id="ERN06741">
    <property type="protein sequence ID" value="ERN06741"/>
    <property type="gene ID" value="AMTR_s00005p00080180"/>
</dbReference>
<evidence type="ECO:0000313" key="2">
    <source>
        <dbReference type="EMBL" id="ERN06741.1"/>
    </source>
</evidence>
<dbReference type="PANTHER" id="PTHR34109">
    <property type="entry name" value="BNAUNNG04460D PROTEIN-RELATED"/>
    <property type="match status" value="1"/>
</dbReference>
<reference evidence="3" key="1">
    <citation type="journal article" date="2013" name="Science">
        <title>The Amborella genome and the evolution of flowering plants.</title>
        <authorList>
            <consortium name="Amborella Genome Project"/>
        </authorList>
    </citation>
    <scope>NUCLEOTIDE SEQUENCE [LARGE SCALE GENOMIC DNA]</scope>
</reference>
<sequence length="182" mass="18810">MAAAQEVVAGCQNGGSENGGSKAVGFNGLKPFLIVPAPMACDAVKFYKDAFGAEELERSVHPKRKADQDLPLLAYAHLKLGPAELFVSDETEDAGVKSNATLGGTSLIMWLETEDMEGAIAKAVKAGATVEAEVSDTPCGAGRYGKVKDPFGYIWAISTPCPVAAATPAVDVSGIGHEDVQA</sequence>
<dbReference type="eggNOG" id="ENOG502RZJT">
    <property type="taxonomic scope" value="Eukaryota"/>
</dbReference>
<dbReference type="InterPro" id="IPR054576">
    <property type="entry name" value="At5g48480-like_N"/>
</dbReference>
<evidence type="ECO:0000259" key="1">
    <source>
        <dbReference type="PROSITE" id="PS51819"/>
    </source>
</evidence>
<dbReference type="Pfam" id="PF22650">
    <property type="entry name" value="At5g48480-like_C"/>
    <property type="match status" value="1"/>
</dbReference>
<dbReference type="EMBL" id="KI393866">
    <property type="protein sequence ID" value="ERN06741.1"/>
    <property type="molecule type" value="Genomic_DNA"/>
</dbReference>
<accession>W1PGJ1</accession>
<organism evidence="2 3">
    <name type="scientific">Amborella trichopoda</name>
    <dbReference type="NCBI Taxonomy" id="13333"/>
    <lineage>
        <taxon>Eukaryota</taxon>
        <taxon>Viridiplantae</taxon>
        <taxon>Streptophyta</taxon>
        <taxon>Embryophyta</taxon>
        <taxon>Tracheophyta</taxon>
        <taxon>Spermatophyta</taxon>
        <taxon>Magnoliopsida</taxon>
        <taxon>Amborellales</taxon>
        <taxon>Amborellaceae</taxon>
        <taxon>Amborella</taxon>
    </lineage>
</organism>
<dbReference type="AlphaFoldDB" id="W1PGJ1"/>
<dbReference type="KEGG" id="atr:18434945"/>
<feature type="domain" description="VOC" evidence="1">
    <location>
        <begin position="28"/>
        <end position="160"/>
    </location>
</feature>
<evidence type="ECO:0000313" key="3">
    <source>
        <dbReference type="Proteomes" id="UP000017836"/>
    </source>
</evidence>
<dbReference type="OrthoDB" id="2013034at2759"/>
<dbReference type="CDD" id="cd07246">
    <property type="entry name" value="VOC_like"/>
    <property type="match status" value="1"/>
</dbReference>
<dbReference type="PANTHER" id="PTHR34109:SF1">
    <property type="entry name" value="VOC DOMAIN-CONTAINING PROTEIN"/>
    <property type="match status" value="1"/>
</dbReference>
<dbReference type="SUPFAM" id="SSF54593">
    <property type="entry name" value="Glyoxalase/Bleomycin resistance protein/Dihydroxybiphenyl dioxygenase"/>
    <property type="match status" value="1"/>
</dbReference>
<dbReference type="PROSITE" id="PS51819">
    <property type="entry name" value="VOC"/>
    <property type="match status" value="1"/>
</dbReference>
<name>W1PGJ1_AMBTC</name>
<dbReference type="OMA" id="PFGHVWT"/>
<keyword evidence="3" id="KW-1185">Reference proteome</keyword>
<dbReference type="InterPro" id="IPR054575">
    <property type="entry name" value="At5g48480-like_C"/>
</dbReference>
<dbReference type="InterPro" id="IPR029068">
    <property type="entry name" value="Glyas_Bleomycin-R_OHBP_Dase"/>
</dbReference>